<gene>
    <name evidence="3" type="ORF">ESU54_00410</name>
</gene>
<dbReference type="AlphaFoldDB" id="A0A5C6Z4U0"/>
<dbReference type="Pfam" id="PF18962">
    <property type="entry name" value="Por_Secre_tail"/>
    <property type="match status" value="1"/>
</dbReference>
<keyword evidence="4" id="KW-1185">Reference proteome</keyword>
<keyword evidence="1" id="KW-0732">Signal</keyword>
<dbReference type="OrthoDB" id="1428228at2"/>
<proteinExistence type="predicted"/>
<protein>
    <submittedName>
        <fullName evidence="3">T9SS type A sorting domain-containing protein</fullName>
    </submittedName>
</protein>
<feature type="domain" description="Secretion system C-terminal sorting" evidence="2">
    <location>
        <begin position="261"/>
        <end position="323"/>
    </location>
</feature>
<dbReference type="NCBIfam" id="TIGR04183">
    <property type="entry name" value="Por_Secre_tail"/>
    <property type="match status" value="1"/>
</dbReference>
<dbReference type="EMBL" id="VORT01000001">
    <property type="protein sequence ID" value="TXD74690.1"/>
    <property type="molecule type" value="Genomic_DNA"/>
</dbReference>
<dbReference type="RefSeq" id="WP_111843084.1">
    <property type="nucleotide sequence ID" value="NZ_UEGI01000001.1"/>
</dbReference>
<evidence type="ECO:0000259" key="2">
    <source>
        <dbReference type="Pfam" id="PF18962"/>
    </source>
</evidence>
<organism evidence="3 4">
    <name type="scientific">Aequorivita antarctica</name>
    <dbReference type="NCBI Taxonomy" id="153266"/>
    <lineage>
        <taxon>Bacteria</taxon>
        <taxon>Pseudomonadati</taxon>
        <taxon>Bacteroidota</taxon>
        <taxon>Flavobacteriia</taxon>
        <taxon>Flavobacteriales</taxon>
        <taxon>Flavobacteriaceae</taxon>
        <taxon>Aequorivita</taxon>
    </lineage>
</organism>
<dbReference type="InterPro" id="IPR026444">
    <property type="entry name" value="Secre_tail"/>
</dbReference>
<sequence>MKNFIFSIFLFFIGFQSFSQCSINPFIQNNYELDAKVLALREILNDPLDPDYDNPFLPEERYRPYLERLSALYENPHNSPMVDSLFNDFRIHVNWEYMLSTPFKRIVFAIDNNAPWLEDFKTTGVSGVTELDDLMATYQFSIDYFIVLTGAGYTAFWIETSLDFLNVTALLDDFDAIPDLLPSETDVELGDRFNYTGIQYYIYSEPVEVCDIIISGNQFEFVLYAGDCFAGCTYSESRYTYVTEDCEVLSKLENDLSKITLYPNPVSDKLYFSGNSSEIASLQIFSVQGKLIKKLNNLSTEIDVSHLKTGMYFVKLISIDGKINTLKFIKE</sequence>
<dbReference type="Proteomes" id="UP000321497">
    <property type="component" value="Unassembled WGS sequence"/>
</dbReference>
<reference evidence="3 4" key="1">
    <citation type="submission" date="2019-08" db="EMBL/GenBank/DDBJ databases">
        <title>Genome of Aequorivita antarctica SW49 (type strain).</title>
        <authorList>
            <person name="Bowman J.P."/>
        </authorList>
    </citation>
    <scope>NUCLEOTIDE SEQUENCE [LARGE SCALE GENOMIC DNA]</scope>
    <source>
        <strain evidence="3 4">SW49</strain>
    </source>
</reference>
<name>A0A5C6Z4U0_9FLAO</name>
<accession>A0A5C6Z4U0</accession>
<comment type="caution">
    <text evidence="3">The sequence shown here is derived from an EMBL/GenBank/DDBJ whole genome shotgun (WGS) entry which is preliminary data.</text>
</comment>
<evidence type="ECO:0000256" key="1">
    <source>
        <dbReference type="ARBA" id="ARBA00022729"/>
    </source>
</evidence>
<evidence type="ECO:0000313" key="4">
    <source>
        <dbReference type="Proteomes" id="UP000321497"/>
    </source>
</evidence>
<evidence type="ECO:0000313" key="3">
    <source>
        <dbReference type="EMBL" id="TXD74690.1"/>
    </source>
</evidence>